<evidence type="ECO:0000256" key="6">
    <source>
        <dbReference type="ARBA" id="ARBA00023136"/>
    </source>
</evidence>
<accession>A0A0F4PRP8</accession>
<feature type="transmembrane region" description="Helical" evidence="7">
    <location>
        <begin position="273"/>
        <end position="294"/>
    </location>
</feature>
<feature type="domain" description="Acyltransferase 3" evidence="8">
    <location>
        <begin position="4"/>
        <end position="318"/>
    </location>
</feature>
<dbReference type="GO" id="GO:0016413">
    <property type="term" value="F:O-acetyltransferase activity"/>
    <property type="evidence" value="ECO:0007669"/>
    <property type="project" value="TreeGrafter"/>
</dbReference>
<dbReference type="PANTHER" id="PTHR40074">
    <property type="entry name" value="O-ACETYLTRANSFERASE WECH"/>
    <property type="match status" value="1"/>
</dbReference>
<dbReference type="PATRIC" id="fig|151081.8.peg.1315"/>
<evidence type="ECO:0000256" key="3">
    <source>
        <dbReference type="ARBA" id="ARBA00022475"/>
    </source>
</evidence>
<proteinExistence type="inferred from homology"/>
<dbReference type="eggNOG" id="COG1835">
    <property type="taxonomic scope" value="Bacteria"/>
</dbReference>
<evidence type="ECO:0000256" key="5">
    <source>
        <dbReference type="ARBA" id="ARBA00022989"/>
    </source>
</evidence>
<evidence type="ECO:0000313" key="9">
    <source>
        <dbReference type="EMBL" id="KJZ02222.1"/>
    </source>
</evidence>
<comment type="caution">
    <text evidence="9">The sequence shown here is derived from an EMBL/GenBank/DDBJ whole genome shotgun (WGS) entry which is preliminary data.</text>
</comment>
<feature type="transmembrane region" description="Helical" evidence="7">
    <location>
        <begin position="142"/>
        <end position="159"/>
    </location>
</feature>
<dbReference type="Proteomes" id="UP000033664">
    <property type="component" value="Unassembled WGS sequence"/>
</dbReference>
<evidence type="ECO:0000259" key="8">
    <source>
        <dbReference type="Pfam" id="PF01757"/>
    </source>
</evidence>
<dbReference type="InterPro" id="IPR002656">
    <property type="entry name" value="Acyl_transf_3_dom"/>
</dbReference>
<reference evidence="9 10" key="1">
    <citation type="journal article" date="2015" name="BMC Genomics">
        <title>Genome mining reveals unlocked bioactive potential of marine Gram-negative bacteria.</title>
        <authorList>
            <person name="Machado H."/>
            <person name="Sonnenschein E.C."/>
            <person name="Melchiorsen J."/>
            <person name="Gram L."/>
        </authorList>
    </citation>
    <scope>NUCLEOTIDE SEQUENCE [LARGE SCALE GENOMIC DNA]</scope>
    <source>
        <strain evidence="9 10">S3137</strain>
    </source>
</reference>
<dbReference type="GO" id="GO:0005886">
    <property type="term" value="C:plasma membrane"/>
    <property type="evidence" value="ECO:0007669"/>
    <property type="project" value="UniProtKB-SubCell"/>
</dbReference>
<feature type="transmembrane region" description="Helical" evidence="7">
    <location>
        <begin position="197"/>
        <end position="215"/>
    </location>
</feature>
<keyword evidence="6 7" id="KW-0472">Membrane</keyword>
<organism evidence="9 10">
    <name type="scientific">Pseudoalteromonas ruthenica</name>
    <dbReference type="NCBI Taxonomy" id="151081"/>
    <lineage>
        <taxon>Bacteria</taxon>
        <taxon>Pseudomonadati</taxon>
        <taxon>Pseudomonadota</taxon>
        <taxon>Gammaproteobacteria</taxon>
        <taxon>Alteromonadales</taxon>
        <taxon>Pseudoalteromonadaceae</taxon>
        <taxon>Pseudoalteromonas</taxon>
    </lineage>
</organism>
<dbReference type="PANTHER" id="PTHR40074:SF2">
    <property type="entry name" value="O-ACETYLTRANSFERASE WECH"/>
    <property type="match status" value="1"/>
</dbReference>
<dbReference type="AlphaFoldDB" id="A0A0F4PRP8"/>
<dbReference type="Pfam" id="PF01757">
    <property type="entry name" value="Acyl_transf_3"/>
    <property type="match status" value="1"/>
</dbReference>
<feature type="transmembrane region" description="Helical" evidence="7">
    <location>
        <begin position="104"/>
        <end position="130"/>
    </location>
</feature>
<dbReference type="GeneID" id="58226996"/>
<protein>
    <recommendedName>
        <fullName evidence="8">Acyltransferase 3 domain-containing protein</fullName>
    </recommendedName>
</protein>
<evidence type="ECO:0000256" key="1">
    <source>
        <dbReference type="ARBA" id="ARBA00004651"/>
    </source>
</evidence>
<evidence type="ECO:0000256" key="7">
    <source>
        <dbReference type="SAM" id="Phobius"/>
    </source>
</evidence>
<comment type="subcellular location">
    <subcellularLocation>
        <location evidence="1">Cell membrane</location>
        <topology evidence="1">Multi-pass membrane protein</topology>
    </subcellularLocation>
</comment>
<keyword evidence="10" id="KW-1185">Reference proteome</keyword>
<keyword evidence="5 7" id="KW-1133">Transmembrane helix</keyword>
<feature type="transmembrane region" description="Helical" evidence="7">
    <location>
        <begin position="300"/>
        <end position="325"/>
    </location>
</feature>
<dbReference type="RefSeq" id="WP_045978969.1">
    <property type="nucleotide sequence ID" value="NZ_JXXY01000005.1"/>
</dbReference>
<evidence type="ECO:0000313" key="10">
    <source>
        <dbReference type="Proteomes" id="UP000033664"/>
    </source>
</evidence>
<evidence type="ECO:0000256" key="2">
    <source>
        <dbReference type="ARBA" id="ARBA00007400"/>
    </source>
</evidence>
<dbReference type="OrthoDB" id="7579632at2"/>
<evidence type="ECO:0000256" key="4">
    <source>
        <dbReference type="ARBA" id="ARBA00022692"/>
    </source>
</evidence>
<sequence length="340" mass="38479">MRLAGIDAMRSLAIILVVAQHTSLMGDDKTAVDYLYKNLVANSSVFFVALSAFLAAHISWPKQRWTDFMRKKEALLIPPFVCISLLALTKAYSKCTLGLYCQDYQLIEVGLGGALFPLWYVPFIMVMFSLTPMLKLYHAQPLWLQALVLIPLCYLSMRIGRPQELTHLAHNLLYFLPAFLLGLSCEKLQRCRQVSRALIVSLAVAAIGVWLYQSLHLQQFGNAHHPRLGFYAVDWLFVQKAMLSCMLLLLLSDLRVEPWLQRHPSLLKPLSQLAMMSFGIFFIHGLFTYELYLLTKPLAHISYVLSSVVAMALCLALACAVLTIGQRLIGKRYSRYIAGY</sequence>
<name>A0A0F4PRP8_9GAMM</name>
<feature type="transmembrane region" description="Helical" evidence="7">
    <location>
        <begin position="235"/>
        <end position="252"/>
    </location>
</feature>
<gene>
    <name evidence="9" type="ORF">TW72_00665</name>
</gene>
<keyword evidence="4 7" id="KW-0812">Transmembrane</keyword>
<keyword evidence="3" id="KW-1003">Cell membrane</keyword>
<feature type="transmembrane region" description="Helical" evidence="7">
    <location>
        <begin position="42"/>
        <end position="61"/>
    </location>
</feature>
<comment type="similarity">
    <text evidence="2">Belongs to the acyltransferase 3 family.</text>
</comment>
<feature type="transmembrane region" description="Helical" evidence="7">
    <location>
        <begin position="73"/>
        <end position="92"/>
    </location>
</feature>
<dbReference type="GO" id="GO:0009246">
    <property type="term" value="P:enterobacterial common antigen biosynthetic process"/>
    <property type="evidence" value="ECO:0007669"/>
    <property type="project" value="TreeGrafter"/>
</dbReference>
<dbReference type="EMBL" id="JXXZ01000001">
    <property type="protein sequence ID" value="KJZ02222.1"/>
    <property type="molecule type" value="Genomic_DNA"/>
</dbReference>